<protein>
    <recommendedName>
        <fullName evidence="7">Beta-ketoacyl-[acyl-carrier-protein] synthase III C-terminal domain-containing protein</fullName>
    </recommendedName>
</protein>
<dbReference type="PATRIC" id="fig|999552.6.peg.3371"/>
<reference evidence="5 6" key="1">
    <citation type="submission" date="2013-09" db="EMBL/GenBank/DDBJ databases">
        <authorList>
            <consortium name="DOE Joint Genome Institute"/>
            <person name="Klenk H.-P."/>
            <person name="Huntemann M."/>
            <person name="Han J."/>
            <person name="Chen A."/>
            <person name="Kyrpides N."/>
            <person name="Mavromatis K."/>
            <person name="Markowitz V."/>
            <person name="Palaniappan K."/>
            <person name="Ivanova N."/>
            <person name="Schaumberg A."/>
            <person name="Pati A."/>
            <person name="Liolios K."/>
            <person name="Nordberg H.P."/>
            <person name="Cantor M.N."/>
            <person name="Hua S.X."/>
            <person name="Woyke T."/>
        </authorList>
    </citation>
    <scope>NUCLEOTIDE SEQUENCE [LARGE SCALE GENOMIC DNA]</scope>
    <source>
        <strain evidence="5 6">DSM 14336</strain>
    </source>
</reference>
<dbReference type="InterPro" id="IPR013747">
    <property type="entry name" value="ACP_syn_III_C"/>
</dbReference>
<keyword evidence="1" id="KW-0808">Transferase</keyword>
<dbReference type="STRING" id="999552.METH_16920"/>
<name>V9VWS6_9RHOB</name>
<evidence type="ECO:0000313" key="5">
    <source>
        <dbReference type="EMBL" id="AHD03216.1"/>
    </source>
</evidence>
<accession>V9VWS6</accession>
<dbReference type="CDD" id="cd00827">
    <property type="entry name" value="init_cond_enzymes"/>
    <property type="match status" value="1"/>
</dbReference>
<dbReference type="EMBL" id="CP006773">
    <property type="protein sequence ID" value="AHD03216.1"/>
    <property type="molecule type" value="Genomic_DNA"/>
</dbReference>
<dbReference type="PANTHER" id="PTHR34069">
    <property type="entry name" value="3-OXOACYL-[ACYL-CARRIER-PROTEIN] SYNTHASE 3"/>
    <property type="match status" value="1"/>
</dbReference>
<dbReference type="RefSeq" id="WP_024091562.1">
    <property type="nucleotide sequence ID" value="NC_023135.1"/>
</dbReference>
<dbReference type="GO" id="GO:0006633">
    <property type="term" value="P:fatty acid biosynthetic process"/>
    <property type="evidence" value="ECO:0007669"/>
    <property type="project" value="InterPro"/>
</dbReference>
<keyword evidence="2" id="KW-0012">Acyltransferase</keyword>
<dbReference type="SUPFAM" id="SSF53901">
    <property type="entry name" value="Thiolase-like"/>
    <property type="match status" value="1"/>
</dbReference>
<dbReference type="GO" id="GO:0044550">
    <property type="term" value="P:secondary metabolite biosynthetic process"/>
    <property type="evidence" value="ECO:0007669"/>
    <property type="project" value="TreeGrafter"/>
</dbReference>
<dbReference type="KEGG" id="lmd:METH_16920"/>
<evidence type="ECO:0000256" key="1">
    <source>
        <dbReference type="ARBA" id="ARBA00022679"/>
    </source>
</evidence>
<feature type="domain" description="Beta-ketoacyl-[acyl-carrier-protein] synthase III N-terminal" evidence="4">
    <location>
        <begin position="109"/>
        <end position="185"/>
    </location>
</feature>
<dbReference type="PANTHER" id="PTHR34069:SF2">
    <property type="entry name" value="BETA-KETOACYL-[ACYL-CARRIER-PROTEIN] SYNTHASE III"/>
    <property type="match status" value="1"/>
</dbReference>
<dbReference type="Proteomes" id="UP000018780">
    <property type="component" value="Chromosome"/>
</dbReference>
<dbReference type="AlphaFoldDB" id="V9VWS6"/>
<evidence type="ECO:0008006" key="7">
    <source>
        <dbReference type="Google" id="ProtNLM"/>
    </source>
</evidence>
<dbReference type="InterPro" id="IPR013751">
    <property type="entry name" value="ACP_syn_III_N"/>
</dbReference>
<dbReference type="Gene3D" id="3.40.47.10">
    <property type="match status" value="2"/>
</dbReference>
<keyword evidence="6" id="KW-1185">Reference proteome</keyword>
<dbReference type="HOGENOM" id="CLU_039592_2_0_5"/>
<evidence type="ECO:0000259" key="4">
    <source>
        <dbReference type="Pfam" id="PF08545"/>
    </source>
</evidence>
<dbReference type="Pfam" id="PF08541">
    <property type="entry name" value="ACP_syn_III_C"/>
    <property type="match status" value="1"/>
</dbReference>
<dbReference type="Pfam" id="PF08545">
    <property type="entry name" value="ACP_syn_III"/>
    <property type="match status" value="1"/>
</dbReference>
<proteinExistence type="predicted"/>
<dbReference type="OrthoDB" id="2636646at2"/>
<evidence type="ECO:0000256" key="2">
    <source>
        <dbReference type="ARBA" id="ARBA00023315"/>
    </source>
</evidence>
<organism evidence="5 6">
    <name type="scientific">Leisingera methylohalidivorans DSM 14336</name>
    <dbReference type="NCBI Taxonomy" id="999552"/>
    <lineage>
        <taxon>Bacteria</taxon>
        <taxon>Pseudomonadati</taxon>
        <taxon>Pseudomonadota</taxon>
        <taxon>Alphaproteobacteria</taxon>
        <taxon>Rhodobacterales</taxon>
        <taxon>Roseobacteraceae</taxon>
        <taxon>Leisingera</taxon>
    </lineage>
</organism>
<dbReference type="GO" id="GO:0004315">
    <property type="term" value="F:3-oxoacyl-[acyl-carrier-protein] synthase activity"/>
    <property type="evidence" value="ECO:0007669"/>
    <property type="project" value="InterPro"/>
</dbReference>
<dbReference type="InterPro" id="IPR016039">
    <property type="entry name" value="Thiolase-like"/>
</dbReference>
<gene>
    <name evidence="5" type="ORF">METH_16920</name>
</gene>
<evidence type="ECO:0000313" key="6">
    <source>
        <dbReference type="Proteomes" id="UP000018780"/>
    </source>
</evidence>
<feature type="domain" description="Beta-ketoacyl-[acyl-carrier-protein] synthase III C-terminal" evidence="3">
    <location>
        <begin position="278"/>
        <end position="329"/>
    </location>
</feature>
<sequence length="331" mass="36057">MTADVYLSGVSAWLPETVCTVSEAISQGRYDETRAATDGFTSVCIEQQLSPPEMALRAARPLLRPEDASAINSLYLCSIHRHGHKLLWPPASYLHRALELDSRTRVMSLNQGCNGGFTAVSLAYDLIRGGLPGDQLVLGGDRFSGSAFDRFNSDLGTLYGDAAFALRLSADPGPYRIVSLELESEPALEPMYRAARPEPEGPGDHDVKSAKKAYLEAHGREGFNALFIPALQRLRRRLLEAADLDARPAEYVIYPNVGAGLSAQLYAGAFADLAKQDLWDFGRSVGHTGTADQFLGLWEIDRRQALRKHDRVLMIGAGNGLGLAAMLVEKI</sequence>
<evidence type="ECO:0000259" key="3">
    <source>
        <dbReference type="Pfam" id="PF08541"/>
    </source>
</evidence>